<protein>
    <submittedName>
        <fullName evidence="2">ImmA/IrrE family metallo-endopeptidase</fullName>
    </submittedName>
</protein>
<proteinExistence type="predicted"/>
<dbReference type="Proteomes" id="UP000581206">
    <property type="component" value="Unassembled WGS sequence"/>
</dbReference>
<gene>
    <name evidence="2" type="ORF">HGA03_05780</name>
</gene>
<comment type="caution">
    <text evidence="2">The sequence shown here is derived from an EMBL/GenBank/DDBJ whole genome shotgun (WGS) entry which is preliminary data.</text>
</comment>
<dbReference type="Pfam" id="PF06114">
    <property type="entry name" value="Peptidase_M78"/>
    <property type="match status" value="1"/>
</dbReference>
<dbReference type="AlphaFoldDB" id="A0A7X6KU39"/>
<keyword evidence="3" id="KW-1185">Reference proteome</keyword>
<dbReference type="EMBL" id="JAAXOX010000002">
    <property type="protein sequence ID" value="NKY22173.1"/>
    <property type="molecule type" value="Genomic_DNA"/>
</dbReference>
<reference evidence="2 3" key="1">
    <citation type="submission" date="2020-04" db="EMBL/GenBank/DDBJ databases">
        <title>MicrobeNet Type strains.</title>
        <authorList>
            <person name="Nicholson A.C."/>
        </authorList>
    </citation>
    <scope>NUCLEOTIDE SEQUENCE [LARGE SCALE GENOMIC DNA]</scope>
    <source>
        <strain evidence="2 3">ATCC BAA-788</strain>
    </source>
</reference>
<name>A0A7X6KU39_9CELL</name>
<organism evidence="2 3">
    <name type="scientific">Cellulomonas denverensis</name>
    <dbReference type="NCBI Taxonomy" id="264297"/>
    <lineage>
        <taxon>Bacteria</taxon>
        <taxon>Bacillati</taxon>
        <taxon>Actinomycetota</taxon>
        <taxon>Actinomycetes</taxon>
        <taxon>Micrococcales</taxon>
        <taxon>Cellulomonadaceae</taxon>
        <taxon>Cellulomonas</taxon>
    </lineage>
</organism>
<evidence type="ECO:0000313" key="2">
    <source>
        <dbReference type="EMBL" id="NKY22173.1"/>
    </source>
</evidence>
<dbReference type="InterPro" id="IPR010359">
    <property type="entry name" value="IrrE_HExxH"/>
</dbReference>
<dbReference type="RefSeq" id="WP_168629275.1">
    <property type="nucleotide sequence ID" value="NZ_BONL01000033.1"/>
</dbReference>
<evidence type="ECO:0000259" key="1">
    <source>
        <dbReference type="Pfam" id="PF06114"/>
    </source>
</evidence>
<accession>A0A7X6KU39</accession>
<evidence type="ECO:0000313" key="3">
    <source>
        <dbReference type="Proteomes" id="UP000581206"/>
    </source>
</evidence>
<feature type="domain" description="IrrE N-terminal-like" evidence="1">
    <location>
        <begin position="38"/>
        <end position="96"/>
    </location>
</feature>
<sequence length="146" mass="16710">MSVGARSFGFMFHPWRRLRGKPEINVTWPVMPDRLGSTNGTTVIRMHPHQSQVQRRCTLAHELAHIELGHINGCSPAEDRVAEQYAARWLIEMDDLLDALRWAEDMREVADCLWVDEPTLMARLDGLTAAEKNAIVNLHKELDRPC</sequence>